<dbReference type="OMA" id="SSCDCEA"/>
<proteinExistence type="predicted"/>
<dbReference type="CDD" id="cd10442">
    <property type="entry name" value="GIY-YIG_PLEs"/>
    <property type="match status" value="1"/>
</dbReference>
<dbReference type="InterPro" id="IPR035901">
    <property type="entry name" value="GIY-YIG_endonuc_sf"/>
</dbReference>
<dbReference type="InParanoid" id="E2AWY6"/>
<dbReference type="Proteomes" id="UP000000311">
    <property type="component" value="Unassembled WGS sequence"/>
</dbReference>
<reference evidence="2 3" key="1">
    <citation type="journal article" date="2010" name="Science">
        <title>Genomic comparison of the ants Camponotus floridanus and Harpegnathos saltator.</title>
        <authorList>
            <person name="Bonasio R."/>
            <person name="Zhang G."/>
            <person name="Ye C."/>
            <person name="Mutti N.S."/>
            <person name="Fang X."/>
            <person name="Qin N."/>
            <person name="Donahue G."/>
            <person name="Yang P."/>
            <person name="Li Q."/>
            <person name="Li C."/>
            <person name="Zhang P."/>
            <person name="Huang Z."/>
            <person name="Berger S.L."/>
            <person name="Reinberg D."/>
            <person name="Wang J."/>
            <person name="Liebig J."/>
        </authorList>
    </citation>
    <scope>NUCLEOTIDE SEQUENCE [LARGE SCALE GENOMIC DNA]</scope>
    <source>
        <strain evidence="3">C129</strain>
    </source>
</reference>
<evidence type="ECO:0000313" key="2">
    <source>
        <dbReference type="EMBL" id="EFN62054.1"/>
    </source>
</evidence>
<dbReference type="EMBL" id="GL443444">
    <property type="protein sequence ID" value="EFN62054.1"/>
    <property type="molecule type" value="Genomic_DNA"/>
</dbReference>
<dbReference type="PROSITE" id="PS50164">
    <property type="entry name" value="GIY_YIG"/>
    <property type="match status" value="1"/>
</dbReference>
<organism evidence="3">
    <name type="scientific">Camponotus floridanus</name>
    <name type="common">Florida carpenter ant</name>
    <dbReference type="NCBI Taxonomy" id="104421"/>
    <lineage>
        <taxon>Eukaryota</taxon>
        <taxon>Metazoa</taxon>
        <taxon>Ecdysozoa</taxon>
        <taxon>Arthropoda</taxon>
        <taxon>Hexapoda</taxon>
        <taxon>Insecta</taxon>
        <taxon>Pterygota</taxon>
        <taxon>Neoptera</taxon>
        <taxon>Endopterygota</taxon>
        <taxon>Hymenoptera</taxon>
        <taxon>Apocrita</taxon>
        <taxon>Aculeata</taxon>
        <taxon>Formicoidea</taxon>
        <taxon>Formicidae</taxon>
        <taxon>Formicinae</taxon>
        <taxon>Camponotus</taxon>
    </lineage>
</organism>
<accession>E2AWY6</accession>
<gene>
    <name evidence="2" type="ORF">EAG_01371</name>
</gene>
<feature type="domain" description="GIY-YIG" evidence="1">
    <location>
        <begin position="49"/>
        <end position="124"/>
    </location>
</feature>
<dbReference type="AlphaFoldDB" id="E2AWY6"/>
<dbReference type="InterPro" id="IPR000305">
    <property type="entry name" value="GIY-YIG_endonuc"/>
</dbReference>
<feature type="non-terminal residue" evidence="2">
    <location>
        <position position="1"/>
    </location>
</feature>
<sequence>TYFNVPYVKNISERFRYCVRDLDVRLSYTGINTLRKIKVGKDYLLNDSRSNIVYKINCTDCDASYVGQTGRLLRTRIKEHRRNFTSVIAEHRALNHTFDFDDVEILDEEAFLGKRLISEMIYIKRQKNALNLQSDTVKLNTSCL</sequence>
<feature type="non-terminal residue" evidence="2">
    <location>
        <position position="144"/>
    </location>
</feature>
<name>E2AWY6_CAMFO</name>
<evidence type="ECO:0000313" key="3">
    <source>
        <dbReference type="Proteomes" id="UP000000311"/>
    </source>
</evidence>
<keyword evidence="3" id="KW-1185">Reference proteome</keyword>
<protein>
    <recommendedName>
        <fullName evidence="1">GIY-YIG domain-containing protein</fullName>
    </recommendedName>
</protein>
<dbReference type="OrthoDB" id="7551446at2759"/>
<evidence type="ECO:0000259" key="1">
    <source>
        <dbReference type="PROSITE" id="PS50164"/>
    </source>
</evidence>
<dbReference type="Gene3D" id="3.40.1440.10">
    <property type="entry name" value="GIY-YIG endonuclease"/>
    <property type="match status" value="1"/>
</dbReference>